<dbReference type="EMBL" id="VSWD01000011">
    <property type="protein sequence ID" value="KAK3087917.1"/>
    <property type="molecule type" value="Genomic_DNA"/>
</dbReference>
<evidence type="ECO:0000256" key="3">
    <source>
        <dbReference type="ARBA" id="ARBA00022692"/>
    </source>
</evidence>
<comment type="similarity">
    <text evidence="9">Belongs to the G-protein coupled receptor 1 family.</text>
</comment>
<evidence type="ECO:0000256" key="4">
    <source>
        <dbReference type="ARBA" id="ARBA00022989"/>
    </source>
</evidence>
<evidence type="ECO:0000256" key="6">
    <source>
        <dbReference type="ARBA" id="ARBA00023136"/>
    </source>
</evidence>
<feature type="transmembrane region" description="Helical" evidence="10">
    <location>
        <begin position="274"/>
        <end position="297"/>
    </location>
</feature>
<protein>
    <recommendedName>
        <fullName evidence="11">G-protein coupled receptors family 1 profile domain-containing protein</fullName>
    </recommendedName>
</protein>
<evidence type="ECO:0000256" key="7">
    <source>
        <dbReference type="ARBA" id="ARBA00023170"/>
    </source>
</evidence>
<evidence type="ECO:0000313" key="13">
    <source>
        <dbReference type="Proteomes" id="UP001186944"/>
    </source>
</evidence>
<keyword evidence="7 9" id="KW-0675">Receptor</keyword>
<evidence type="ECO:0000256" key="5">
    <source>
        <dbReference type="ARBA" id="ARBA00023040"/>
    </source>
</evidence>
<sequence>MEDNVTSDNVSSEAPACHVWLKDALPNLYNATLDQVNSQLVRRNIGGILLLSALIIVGLIGNVHVMWIYLRQFKTSNYRVYVLWLAILDILNCTVVAPMVISYLFFPVQFPSLLYCKLFRFVLYVMAISSTSSLIAIAIDRYRKVCNPLGKQFSIKKAKFLCVLSLCVGIGMSWPAPIMYGMSHAPTGVPGLEGYRCFTEDYFKTTYYQTIFNAILGLYFIVVSSTLVFVYIRIGKHIKTHQKFQNNIRKMSVRNPEELKAVTNAGSNKSTVTLCVVTIAYILSALPHHILATLIFLKKDFDCSLSLVSAQLYYTFIWSYFVNSVVNPFIYGIRDKKFRFAVKRLYRKTNESPAPPVTTVAY</sequence>
<feature type="transmembrane region" description="Helical" evidence="10">
    <location>
        <begin position="118"/>
        <end position="139"/>
    </location>
</feature>
<keyword evidence="6 10" id="KW-0472">Membrane</keyword>
<evidence type="ECO:0000256" key="10">
    <source>
        <dbReference type="SAM" id="Phobius"/>
    </source>
</evidence>
<dbReference type="GO" id="GO:0004930">
    <property type="term" value="F:G protein-coupled receptor activity"/>
    <property type="evidence" value="ECO:0007669"/>
    <property type="project" value="UniProtKB-KW"/>
</dbReference>
<gene>
    <name evidence="12" type="ORF">FSP39_012426</name>
</gene>
<dbReference type="GO" id="GO:0005886">
    <property type="term" value="C:plasma membrane"/>
    <property type="evidence" value="ECO:0007669"/>
    <property type="project" value="UniProtKB-SubCell"/>
</dbReference>
<dbReference type="Gene3D" id="1.20.1070.10">
    <property type="entry name" value="Rhodopsin 7-helix transmembrane proteins"/>
    <property type="match status" value="1"/>
</dbReference>
<dbReference type="PRINTS" id="PR00237">
    <property type="entry name" value="GPCRRHODOPSN"/>
</dbReference>
<keyword evidence="4 10" id="KW-1133">Transmembrane helix</keyword>
<feature type="transmembrane region" description="Helical" evidence="10">
    <location>
        <begin position="160"/>
        <end position="180"/>
    </location>
</feature>
<feature type="transmembrane region" description="Helical" evidence="10">
    <location>
        <begin position="45"/>
        <end position="70"/>
    </location>
</feature>
<feature type="domain" description="G-protein coupled receptors family 1 profile" evidence="11">
    <location>
        <begin position="61"/>
        <end position="331"/>
    </location>
</feature>
<keyword evidence="5 9" id="KW-0297">G-protein coupled receptor</keyword>
<dbReference type="Pfam" id="PF00001">
    <property type="entry name" value="7tm_1"/>
    <property type="match status" value="1"/>
</dbReference>
<evidence type="ECO:0000313" key="12">
    <source>
        <dbReference type="EMBL" id="KAK3087917.1"/>
    </source>
</evidence>
<accession>A0AA88XSQ3</accession>
<keyword evidence="8 9" id="KW-0807">Transducer</keyword>
<keyword evidence="3 9" id="KW-0812">Transmembrane</keyword>
<evidence type="ECO:0000256" key="9">
    <source>
        <dbReference type="RuleBase" id="RU000688"/>
    </source>
</evidence>
<keyword evidence="13" id="KW-1185">Reference proteome</keyword>
<dbReference type="PROSITE" id="PS00237">
    <property type="entry name" value="G_PROTEIN_RECEP_F1_1"/>
    <property type="match status" value="1"/>
</dbReference>
<feature type="transmembrane region" description="Helical" evidence="10">
    <location>
        <begin position="211"/>
        <end position="232"/>
    </location>
</feature>
<proteinExistence type="inferred from homology"/>
<dbReference type="Proteomes" id="UP001186944">
    <property type="component" value="Unassembled WGS sequence"/>
</dbReference>
<organism evidence="12 13">
    <name type="scientific">Pinctada imbricata</name>
    <name type="common">Atlantic pearl-oyster</name>
    <name type="synonym">Pinctada martensii</name>
    <dbReference type="NCBI Taxonomy" id="66713"/>
    <lineage>
        <taxon>Eukaryota</taxon>
        <taxon>Metazoa</taxon>
        <taxon>Spiralia</taxon>
        <taxon>Lophotrochozoa</taxon>
        <taxon>Mollusca</taxon>
        <taxon>Bivalvia</taxon>
        <taxon>Autobranchia</taxon>
        <taxon>Pteriomorphia</taxon>
        <taxon>Pterioida</taxon>
        <taxon>Pterioidea</taxon>
        <taxon>Pteriidae</taxon>
        <taxon>Pinctada</taxon>
    </lineage>
</organism>
<evidence type="ECO:0000259" key="11">
    <source>
        <dbReference type="PROSITE" id="PS50262"/>
    </source>
</evidence>
<dbReference type="PANTHER" id="PTHR24228:SF59">
    <property type="entry name" value="NEUROPEPTIDE RECEPTOR 15"/>
    <property type="match status" value="1"/>
</dbReference>
<dbReference type="InterPro" id="IPR000276">
    <property type="entry name" value="GPCR_Rhodpsn"/>
</dbReference>
<dbReference type="InterPro" id="IPR017452">
    <property type="entry name" value="GPCR_Rhodpsn_7TM"/>
</dbReference>
<comment type="subcellular location">
    <subcellularLocation>
        <location evidence="1">Cell membrane</location>
        <topology evidence="1">Multi-pass membrane protein</topology>
    </subcellularLocation>
</comment>
<reference evidence="12" key="1">
    <citation type="submission" date="2019-08" db="EMBL/GenBank/DDBJ databases">
        <title>The improved chromosome-level genome for the pearl oyster Pinctada fucata martensii using PacBio sequencing and Hi-C.</title>
        <authorList>
            <person name="Zheng Z."/>
        </authorList>
    </citation>
    <scope>NUCLEOTIDE SEQUENCE</scope>
    <source>
        <strain evidence="12">ZZ-2019</strain>
        <tissue evidence="12">Adductor muscle</tissue>
    </source>
</reference>
<dbReference type="SUPFAM" id="SSF81321">
    <property type="entry name" value="Family A G protein-coupled receptor-like"/>
    <property type="match status" value="1"/>
</dbReference>
<feature type="transmembrane region" description="Helical" evidence="10">
    <location>
        <begin position="312"/>
        <end position="333"/>
    </location>
</feature>
<dbReference type="PANTHER" id="PTHR24228">
    <property type="entry name" value="B2 BRADYKININ RECEPTOR/ANGIOTENSIN II RECEPTOR"/>
    <property type="match status" value="1"/>
</dbReference>
<evidence type="ECO:0000256" key="2">
    <source>
        <dbReference type="ARBA" id="ARBA00022475"/>
    </source>
</evidence>
<dbReference type="CDD" id="cd00637">
    <property type="entry name" value="7tm_classA_rhodopsin-like"/>
    <property type="match status" value="1"/>
</dbReference>
<dbReference type="AlphaFoldDB" id="A0AA88XSQ3"/>
<keyword evidence="2" id="KW-1003">Cell membrane</keyword>
<evidence type="ECO:0000256" key="8">
    <source>
        <dbReference type="ARBA" id="ARBA00023224"/>
    </source>
</evidence>
<feature type="transmembrane region" description="Helical" evidence="10">
    <location>
        <begin position="82"/>
        <end position="106"/>
    </location>
</feature>
<name>A0AA88XSQ3_PINIB</name>
<evidence type="ECO:0000256" key="1">
    <source>
        <dbReference type="ARBA" id="ARBA00004651"/>
    </source>
</evidence>
<dbReference type="PROSITE" id="PS50262">
    <property type="entry name" value="G_PROTEIN_RECEP_F1_2"/>
    <property type="match status" value="1"/>
</dbReference>
<comment type="caution">
    <text evidence="12">The sequence shown here is derived from an EMBL/GenBank/DDBJ whole genome shotgun (WGS) entry which is preliminary data.</text>
</comment>